<dbReference type="Proteomes" id="UP000481872">
    <property type="component" value="Unassembled WGS sequence"/>
</dbReference>
<accession>A0A6M0H112</accession>
<feature type="domain" description="N-acetyltransferase" evidence="1">
    <location>
        <begin position="8"/>
        <end position="175"/>
    </location>
</feature>
<protein>
    <submittedName>
        <fullName evidence="2">GNAT family N-acetyltransferase</fullName>
    </submittedName>
</protein>
<sequence>MNIFTDRLCLREFVAEDYDFFFELETSEFIQKFESDTIPTKEEIDEKFSKILKCINEIPRNRYYLVITKLPDFQPVGKLGFWEIDSSIREWEIGWDIHIDYIGKGYAPEAAKALMKFGFNKLNAHRVQALCNDKNINSEKVMIKIGMKKEGTCRAVRLLNNNWYGSHIYSLLDTEIKYIDK</sequence>
<reference evidence="2 3" key="1">
    <citation type="submission" date="2020-02" db="EMBL/GenBank/DDBJ databases">
        <title>Genome assembly of a novel Clostridium senegalense strain.</title>
        <authorList>
            <person name="Gupta T.B."/>
            <person name="Jauregui R."/>
            <person name="Maclean P."/>
            <person name="Nawarathana A."/>
            <person name="Brightwell G."/>
        </authorList>
    </citation>
    <scope>NUCLEOTIDE SEQUENCE [LARGE SCALE GENOMIC DNA]</scope>
    <source>
        <strain evidence="2 3">AGRFS4</strain>
    </source>
</reference>
<dbReference type="PANTHER" id="PTHR43792">
    <property type="entry name" value="GNAT FAMILY, PUTATIVE (AFU_ORTHOLOGUE AFUA_3G00765)-RELATED-RELATED"/>
    <property type="match status" value="1"/>
</dbReference>
<dbReference type="AlphaFoldDB" id="A0A6M0H112"/>
<dbReference type="InterPro" id="IPR000182">
    <property type="entry name" value="GNAT_dom"/>
</dbReference>
<evidence type="ECO:0000259" key="1">
    <source>
        <dbReference type="PROSITE" id="PS51186"/>
    </source>
</evidence>
<dbReference type="Pfam" id="PF13302">
    <property type="entry name" value="Acetyltransf_3"/>
    <property type="match status" value="1"/>
</dbReference>
<evidence type="ECO:0000313" key="3">
    <source>
        <dbReference type="Proteomes" id="UP000481872"/>
    </source>
</evidence>
<dbReference type="InterPro" id="IPR016181">
    <property type="entry name" value="Acyl_CoA_acyltransferase"/>
</dbReference>
<dbReference type="RefSeq" id="WP_199869453.1">
    <property type="nucleotide sequence ID" value="NZ_JAAGPU010000006.1"/>
</dbReference>
<dbReference type="InterPro" id="IPR051531">
    <property type="entry name" value="N-acetyltransferase"/>
</dbReference>
<organism evidence="2 3">
    <name type="scientific">Clostridium senegalense</name>
    <dbReference type="NCBI Taxonomy" id="1465809"/>
    <lineage>
        <taxon>Bacteria</taxon>
        <taxon>Bacillati</taxon>
        <taxon>Bacillota</taxon>
        <taxon>Clostridia</taxon>
        <taxon>Eubacteriales</taxon>
        <taxon>Clostridiaceae</taxon>
        <taxon>Clostridium</taxon>
    </lineage>
</organism>
<dbReference type="Gene3D" id="3.40.630.30">
    <property type="match status" value="1"/>
</dbReference>
<dbReference type="SUPFAM" id="SSF55729">
    <property type="entry name" value="Acyl-CoA N-acyltransferases (Nat)"/>
    <property type="match status" value="1"/>
</dbReference>
<dbReference type="PROSITE" id="PS51186">
    <property type="entry name" value="GNAT"/>
    <property type="match status" value="1"/>
</dbReference>
<name>A0A6M0H112_9CLOT</name>
<dbReference type="GO" id="GO:0016747">
    <property type="term" value="F:acyltransferase activity, transferring groups other than amino-acyl groups"/>
    <property type="evidence" value="ECO:0007669"/>
    <property type="project" value="InterPro"/>
</dbReference>
<comment type="caution">
    <text evidence="2">The sequence shown here is derived from an EMBL/GenBank/DDBJ whole genome shotgun (WGS) entry which is preliminary data.</text>
</comment>
<keyword evidence="2" id="KW-0808">Transferase</keyword>
<keyword evidence="3" id="KW-1185">Reference proteome</keyword>
<evidence type="ECO:0000313" key="2">
    <source>
        <dbReference type="EMBL" id="NEU04289.1"/>
    </source>
</evidence>
<dbReference type="EMBL" id="JAAGPU010000006">
    <property type="protein sequence ID" value="NEU04289.1"/>
    <property type="molecule type" value="Genomic_DNA"/>
</dbReference>
<proteinExistence type="predicted"/>
<gene>
    <name evidence="2" type="ORF">G3M99_05310</name>
</gene>